<organism evidence="1 2">
    <name type="scientific">Pneumocystis oryctolagi</name>
    <dbReference type="NCBI Taxonomy" id="42067"/>
    <lineage>
        <taxon>Eukaryota</taxon>
        <taxon>Fungi</taxon>
        <taxon>Dikarya</taxon>
        <taxon>Ascomycota</taxon>
        <taxon>Taphrinomycotina</taxon>
        <taxon>Pneumocystomycetes</taxon>
        <taxon>Pneumocystaceae</taxon>
        <taxon>Pneumocystis</taxon>
    </lineage>
</organism>
<evidence type="ECO:0000313" key="1">
    <source>
        <dbReference type="EMBL" id="KAG4306444.1"/>
    </source>
</evidence>
<proteinExistence type="predicted"/>
<keyword evidence="2" id="KW-1185">Reference proteome</keyword>
<sequence>MKDISFFKKVLEIYDIFHPGIPLLFLYLNFDHFLTQTVETLMGSLFTSVLLLQMLRFALVGNFMMVYMFFIDFFVHKRIFFLHIKNMFIIVLYFILACFFVHVFIIFYGAPVMTYVWETALCALHLTILGIFPLICVFGIDTEKYVQLFSFELDLRIFQNFKLTAGFLGTFIGAWLGAIPIPLDWDRLWQKWPIPVVVGGYSGYALSIVALLFVYSKEKNPIFKKLK</sequence>
<evidence type="ECO:0000313" key="2">
    <source>
        <dbReference type="Proteomes" id="UP000768646"/>
    </source>
</evidence>
<name>A0ACB7CF96_9ASCO</name>
<accession>A0ACB7CF96</accession>
<protein>
    <submittedName>
        <fullName evidence="1">Uncharacterized protein</fullName>
    </submittedName>
</protein>
<gene>
    <name evidence="1" type="ORF">PORY_000432</name>
</gene>
<dbReference type="Proteomes" id="UP000768646">
    <property type="component" value="Unassembled WGS sequence"/>
</dbReference>
<comment type="caution">
    <text evidence="1">The sequence shown here is derived from an EMBL/GenBank/DDBJ whole genome shotgun (WGS) entry which is preliminary data.</text>
</comment>
<reference evidence="1 2" key="1">
    <citation type="journal article" date="2021" name="Commun. Biol.">
        <title>Genomic insights into the host specific adaptation of the Pneumocystis genus.</title>
        <authorList>
            <person name="Cisse O.H."/>
            <person name="Ma L."/>
            <person name="Dekker J.P."/>
            <person name="Khil P.P."/>
            <person name="Youn J.-H."/>
            <person name="Brenchley J.M."/>
            <person name="Blair R."/>
            <person name="Pahar B."/>
            <person name="Chabe M."/>
            <person name="Van Rompay K.K.A."/>
            <person name="Keesler R."/>
            <person name="Sukura A."/>
            <person name="Hirsch V."/>
            <person name="Kutty G."/>
            <person name="Liu Y."/>
            <person name="Peng L."/>
            <person name="Chen J."/>
            <person name="Song J."/>
            <person name="Weissenbacher-Lang C."/>
            <person name="Xu J."/>
            <person name="Upham N.S."/>
            <person name="Stajich J.E."/>
            <person name="Cuomo C.A."/>
            <person name="Cushion M.T."/>
            <person name="Kovacs J.A."/>
        </authorList>
    </citation>
    <scope>NUCLEOTIDE SEQUENCE [LARGE SCALE GENOMIC DNA]</scope>
    <source>
        <strain evidence="1 2">RABM</strain>
    </source>
</reference>
<dbReference type="EMBL" id="JABTEG010000001">
    <property type="protein sequence ID" value="KAG4306444.1"/>
    <property type="molecule type" value="Genomic_DNA"/>
</dbReference>